<dbReference type="Gene3D" id="1.10.260.40">
    <property type="entry name" value="lambda repressor-like DNA-binding domains"/>
    <property type="match status" value="1"/>
</dbReference>
<name>A0ABM9YTI8_9PAST</name>
<dbReference type="EMBL" id="ACFT01000054">
    <property type="protein sequence ID" value="EEV24558.1"/>
    <property type="molecule type" value="Genomic_DNA"/>
</dbReference>
<feature type="domain" description="HTH cro/C1-type" evidence="1">
    <location>
        <begin position="44"/>
        <end position="78"/>
    </location>
</feature>
<evidence type="ECO:0000313" key="2">
    <source>
        <dbReference type="EMBL" id="EEV24558.1"/>
    </source>
</evidence>
<organism evidence="2 3">
    <name type="scientific">Actinobacillus minor 202</name>
    <dbReference type="NCBI Taxonomy" id="591023"/>
    <lineage>
        <taxon>Bacteria</taxon>
        <taxon>Pseudomonadati</taxon>
        <taxon>Pseudomonadota</taxon>
        <taxon>Gammaproteobacteria</taxon>
        <taxon>Pasteurellales</taxon>
        <taxon>Pasteurellaceae</taxon>
        <taxon>Actinobacillus</taxon>
    </lineage>
</organism>
<dbReference type="InterPro" id="IPR010982">
    <property type="entry name" value="Lambda_DNA-bd_dom_sf"/>
</dbReference>
<dbReference type="Proteomes" id="UP000003394">
    <property type="component" value="Unassembled WGS sequence"/>
</dbReference>
<evidence type="ECO:0000259" key="1">
    <source>
        <dbReference type="PROSITE" id="PS50943"/>
    </source>
</evidence>
<evidence type="ECO:0000313" key="3">
    <source>
        <dbReference type="Proteomes" id="UP000003394"/>
    </source>
</evidence>
<proteinExistence type="predicted"/>
<dbReference type="SUPFAM" id="SSF47413">
    <property type="entry name" value="lambda repressor-like DNA-binding domains"/>
    <property type="match status" value="1"/>
</dbReference>
<protein>
    <recommendedName>
        <fullName evidence="1">HTH cro/C1-type domain-containing protein</fullName>
    </recommendedName>
</protein>
<sequence>MHSESDKTGFSKRLKVALELAGLQSLSLAEISNKFNLRHPNKPVTPQAVHNWLIGQSIPTPDKVETLSKWLNISPEWLRYGKEHFEGETLSQNEILVLKYFRNLSSNRQQAILTLLHEFQTK</sequence>
<comment type="caution">
    <text evidence="2">The sequence shown here is derived from an EMBL/GenBank/DDBJ whole genome shotgun (WGS) entry which is preliminary data.</text>
</comment>
<reference evidence="2 3" key="1">
    <citation type="journal article" date="2010" name="Vet. Microbiol.">
        <title>Production of haemolysins by strains of the Actinobacillus minor/porcitonsillarum complex.</title>
        <authorList>
            <person name="Arya G."/>
            <person name="Niven D.F."/>
        </authorList>
    </citation>
    <scope>NUCLEOTIDE SEQUENCE [LARGE SCALE GENOMIC DNA]</scope>
    <source>
        <strain evidence="3">strain 202</strain>
    </source>
</reference>
<keyword evidence="3" id="KW-1185">Reference proteome</keyword>
<gene>
    <name evidence="2" type="ORF">AM202_06372</name>
</gene>
<dbReference type="PROSITE" id="PS50943">
    <property type="entry name" value="HTH_CROC1"/>
    <property type="match status" value="1"/>
</dbReference>
<accession>A0ABM9YTI8</accession>
<dbReference type="RefSeq" id="WP_005819837.1">
    <property type="nucleotide sequence ID" value="NZ_ACFT01000054.1"/>
</dbReference>
<dbReference type="InterPro" id="IPR001387">
    <property type="entry name" value="Cro/C1-type_HTH"/>
</dbReference>